<feature type="transmembrane region" description="Helical" evidence="11">
    <location>
        <begin position="20"/>
        <end position="47"/>
    </location>
</feature>
<protein>
    <recommendedName>
        <fullName evidence="9">Acyltransferase PGAP2</fullName>
    </recommendedName>
    <alternativeName>
        <fullName evidence="10">Post-GPI attachment to proteins factor 2</fullName>
    </alternativeName>
</protein>
<name>A0A8C7Z179_9TELE</name>
<keyword evidence="7 11" id="KW-0472">Membrane</keyword>
<evidence type="ECO:0000256" key="5">
    <source>
        <dbReference type="ARBA" id="ARBA00022989"/>
    </source>
</evidence>
<dbReference type="InterPro" id="IPR039545">
    <property type="entry name" value="PGAP2"/>
</dbReference>
<dbReference type="AlphaFoldDB" id="A0A8C7Z179"/>
<dbReference type="GeneTree" id="ENSGT00510000047299"/>
<feature type="transmembrane region" description="Helical" evidence="11">
    <location>
        <begin position="215"/>
        <end position="238"/>
    </location>
</feature>
<dbReference type="Ensembl" id="ENSOSIT00000038057.1">
    <property type="protein sequence ID" value="ENSOSIP00000036099.1"/>
    <property type="gene ID" value="ENSOSIG00000017973.1"/>
</dbReference>
<keyword evidence="6" id="KW-0333">Golgi apparatus</keyword>
<dbReference type="Proteomes" id="UP000694383">
    <property type="component" value="Unplaced"/>
</dbReference>
<proteinExistence type="inferred from homology"/>
<feature type="transmembrane region" description="Helical" evidence="11">
    <location>
        <begin position="112"/>
        <end position="135"/>
    </location>
</feature>
<dbReference type="GO" id="GO:0006506">
    <property type="term" value="P:GPI anchor biosynthetic process"/>
    <property type="evidence" value="ECO:0007669"/>
    <property type="project" value="UniProtKB-KW"/>
</dbReference>
<evidence type="ECO:0000256" key="11">
    <source>
        <dbReference type="SAM" id="Phobius"/>
    </source>
</evidence>
<evidence type="ECO:0000256" key="4">
    <source>
        <dbReference type="ARBA" id="ARBA00022692"/>
    </source>
</evidence>
<evidence type="ECO:0000256" key="1">
    <source>
        <dbReference type="ARBA" id="ARBA00004653"/>
    </source>
</evidence>
<keyword evidence="5 11" id="KW-1133">Transmembrane helix</keyword>
<feature type="transmembrane region" description="Helical" evidence="11">
    <location>
        <begin position="147"/>
        <end position="167"/>
    </location>
</feature>
<evidence type="ECO:0000256" key="3">
    <source>
        <dbReference type="ARBA" id="ARBA00022502"/>
    </source>
</evidence>
<evidence type="ECO:0000256" key="2">
    <source>
        <dbReference type="ARBA" id="ARBA00007414"/>
    </source>
</evidence>
<evidence type="ECO:0000256" key="6">
    <source>
        <dbReference type="ARBA" id="ARBA00023034"/>
    </source>
</evidence>
<reference evidence="13" key="1">
    <citation type="submission" date="2025-08" db="UniProtKB">
        <authorList>
            <consortium name="Ensembl"/>
        </authorList>
    </citation>
    <scope>IDENTIFICATION</scope>
</reference>
<evidence type="ECO:0000313" key="14">
    <source>
        <dbReference type="Proteomes" id="UP000694383"/>
    </source>
</evidence>
<evidence type="ECO:0000256" key="7">
    <source>
        <dbReference type="ARBA" id="ARBA00023136"/>
    </source>
</evidence>
<dbReference type="GO" id="GO:0005789">
    <property type="term" value="C:endoplasmic reticulum membrane"/>
    <property type="evidence" value="ECO:0007669"/>
    <property type="project" value="TreeGrafter"/>
</dbReference>
<evidence type="ECO:0000259" key="12">
    <source>
        <dbReference type="Pfam" id="PF10277"/>
    </source>
</evidence>
<dbReference type="GO" id="GO:0000139">
    <property type="term" value="C:Golgi membrane"/>
    <property type="evidence" value="ECO:0007669"/>
    <property type="project" value="UniProtKB-SubCell"/>
</dbReference>
<dbReference type="InterPro" id="IPR019402">
    <property type="entry name" value="CWH43_N"/>
</dbReference>
<comment type="subcellular location">
    <subcellularLocation>
        <location evidence="1">Golgi apparatus membrane</location>
        <topology evidence="1">Multi-pass membrane protein</topology>
    </subcellularLocation>
</comment>
<sequence length="256" mass="29772">MLHGPYSTVDRDRDRPLIRLPFTSFIVATVLLPLTALLACLFISVLYHYEDSTYTHCQVSNYLPSISSAISRVPERYIWRCCIGLHSAPRYLFSVVYFNFYRRRFDGKLPELLLSGLALLCNIAENSGLLLLTYVSSTETYSYHKNGFIVFVGSSLLHMLVTCRLWFVLKRQHLNPEEVTSYVWKLRLFLFNISCCGAAAYCFRRHNKFCEDGVYTVFAFFEYMVVFSNMAFHMTAFWDFGSKDVMVATLPEDKRY</sequence>
<evidence type="ECO:0000256" key="10">
    <source>
        <dbReference type="ARBA" id="ARBA00093676"/>
    </source>
</evidence>
<accession>A0A8C7Z179</accession>
<keyword evidence="14" id="KW-1185">Reference proteome</keyword>
<comment type="function">
    <text evidence="8">Involved in the fatty acid remodeling steps of GPI-anchor maturation where the unsaturated acyl chain at sn-2 of inositol phosphate is replaced by a saturated stearoyl chain. May catalyze the second step of the fatty acid remodeling, by reacylating a lyso-GPI intermediate at sn-2 of inositol phosphate by a saturated chain. The fatty acid remodeling steps is critical for the integration of GPI-APs into lipid rafts.</text>
</comment>
<comment type="similarity">
    <text evidence="2">Belongs to the PGAP2 family.</text>
</comment>
<reference evidence="13" key="2">
    <citation type="submission" date="2025-09" db="UniProtKB">
        <authorList>
            <consortium name="Ensembl"/>
        </authorList>
    </citation>
    <scope>IDENTIFICATION</scope>
</reference>
<evidence type="ECO:0000256" key="8">
    <source>
        <dbReference type="ARBA" id="ARBA00093421"/>
    </source>
</evidence>
<dbReference type="PANTHER" id="PTHR12892:SF11">
    <property type="entry name" value="POST-GPI ATTACHMENT TO PROTEINS FACTOR 2"/>
    <property type="match status" value="1"/>
</dbReference>
<keyword evidence="3" id="KW-0337">GPI-anchor biosynthesis</keyword>
<evidence type="ECO:0000256" key="9">
    <source>
        <dbReference type="ARBA" id="ARBA00093632"/>
    </source>
</evidence>
<dbReference type="Pfam" id="PF10277">
    <property type="entry name" value="Frag1"/>
    <property type="match status" value="1"/>
</dbReference>
<evidence type="ECO:0000313" key="13">
    <source>
        <dbReference type="Ensembl" id="ENSOSIP00000036099.1"/>
    </source>
</evidence>
<dbReference type="PANTHER" id="PTHR12892">
    <property type="entry name" value="FGF RECEPTOR ACTIVATING PROTEIN 1"/>
    <property type="match status" value="1"/>
</dbReference>
<feature type="domain" description="CWH43-like N-terminal" evidence="12">
    <location>
        <begin position="22"/>
        <end position="242"/>
    </location>
</feature>
<organism evidence="13 14">
    <name type="scientific">Oryzias sinensis</name>
    <name type="common">Chinese medaka</name>
    <dbReference type="NCBI Taxonomy" id="183150"/>
    <lineage>
        <taxon>Eukaryota</taxon>
        <taxon>Metazoa</taxon>
        <taxon>Chordata</taxon>
        <taxon>Craniata</taxon>
        <taxon>Vertebrata</taxon>
        <taxon>Euteleostomi</taxon>
        <taxon>Actinopterygii</taxon>
        <taxon>Neopterygii</taxon>
        <taxon>Teleostei</taxon>
        <taxon>Neoteleostei</taxon>
        <taxon>Acanthomorphata</taxon>
        <taxon>Ovalentaria</taxon>
        <taxon>Atherinomorphae</taxon>
        <taxon>Beloniformes</taxon>
        <taxon>Adrianichthyidae</taxon>
        <taxon>Oryziinae</taxon>
        <taxon>Oryzias</taxon>
    </lineage>
</organism>
<keyword evidence="4 11" id="KW-0812">Transmembrane</keyword>